<evidence type="ECO:0000256" key="6">
    <source>
        <dbReference type="SAM" id="Phobius"/>
    </source>
</evidence>
<evidence type="ECO:0000256" key="2">
    <source>
        <dbReference type="ARBA" id="ARBA00022475"/>
    </source>
</evidence>
<dbReference type="OrthoDB" id="9783403at2"/>
<dbReference type="InterPro" id="IPR030923">
    <property type="entry name" value="LptG"/>
</dbReference>
<dbReference type="KEGG" id="vai:BU251_06070"/>
<keyword evidence="2" id="KW-1003">Cell membrane</keyword>
<evidence type="ECO:0000313" key="8">
    <source>
        <dbReference type="Proteomes" id="UP000287243"/>
    </source>
</evidence>
<keyword evidence="3 6" id="KW-0812">Transmembrane</keyword>
<name>A0A410P571_VELA1</name>
<organism evidence="7 8">
    <name type="scientific">Velamenicoccus archaeovorus</name>
    <dbReference type="NCBI Taxonomy" id="1930593"/>
    <lineage>
        <taxon>Bacteria</taxon>
        <taxon>Pseudomonadati</taxon>
        <taxon>Candidatus Omnitrophota</taxon>
        <taxon>Candidatus Velamenicoccus</taxon>
    </lineage>
</organism>
<dbReference type="PANTHER" id="PTHR33529:SF6">
    <property type="entry name" value="YJGP_YJGQ FAMILY PERMEASE"/>
    <property type="match status" value="1"/>
</dbReference>
<proteinExistence type="predicted"/>
<evidence type="ECO:0000256" key="5">
    <source>
        <dbReference type="ARBA" id="ARBA00023136"/>
    </source>
</evidence>
<dbReference type="PANTHER" id="PTHR33529">
    <property type="entry name" value="SLR0882 PROTEIN-RELATED"/>
    <property type="match status" value="1"/>
</dbReference>
<evidence type="ECO:0000256" key="4">
    <source>
        <dbReference type="ARBA" id="ARBA00022989"/>
    </source>
</evidence>
<keyword evidence="5 6" id="KW-0472">Membrane</keyword>
<dbReference type="AlphaFoldDB" id="A0A410P571"/>
<evidence type="ECO:0000256" key="3">
    <source>
        <dbReference type="ARBA" id="ARBA00022692"/>
    </source>
</evidence>
<protein>
    <submittedName>
        <fullName evidence="7">LPS export ABC transporter permease LptG</fullName>
    </submittedName>
</protein>
<dbReference type="GO" id="GO:0043190">
    <property type="term" value="C:ATP-binding cassette (ABC) transporter complex"/>
    <property type="evidence" value="ECO:0007669"/>
    <property type="project" value="InterPro"/>
</dbReference>
<accession>A0A410P571</accession>
<dbReference type="InterPro" id="IPR005495">
    <property type="entry name" value="LptG/LptF_permease"/>
</dbReference>
<keyword evidence="8" id="KW-1185">Reference proteome</keyword>
<evidence type="ECO:0000256" key="1">
    <source>
        <dbReference type="ARBA" id="ARBA00004651"/>
    </source>
</evidence>
<feature type="transmembrane region" description="Helical" evidence="6">
    <location>
        <begin position="310"/>
        <end position="330"/>
    </location>
</feature>
<feature type="transmembrane region" description="Helical" evidence="6">
    <location>
        <begin position="12"/>
        <end position="33"/>
    </location>
</feature>
<sequence>MLILDRYLFRSFLKSFIFCLIVFIFLFIIVDIFGSLQEILNNHPSILKILELYLYAVPVIIGQTAPIAALLATLFTLGQMNQANEIIAMRSSGLSIWHIVRPFVLFGFILSLSIFVMNETITPYAQKMSKFIKRYYVDKAYGSTQDVPLENVAIYGYDNRLYFLNKFYPKTNTIEGLTILEHDAQQNVRSKVYAEKAVWRNNRWVLYQCFIYYLGEGQRIRGEPLYFSDKVYRIEETPEDFMRQNIPVENMNTKDLANYIARLPESGAQNTIIRMKVDLFQKTSSPFTSFIIILLGIPSAIIVRRRAVAFSSIGICMGISFLFYVLFAVLTALGKAGVLPPLLAAWGSHIIFGGTALYLIAHTQ</sequence>
<feature type="transmembrane region" description="Helical" evidence="6">
    <location>
        <begin position="342"/>
        <end position="361"/>
    </location>
</feature>
<reference evidence="7 8" key="1">
    <citation type="submission" date="2017-01" db="EMBL/GenBank/DDBJ databases">
        <title>First insights into the biology of 'candidatus Vampirococcus archaeovorus'.</title>
        <authorList>
            <person name="Kizina J."/>
            <person name="Jordan S."/>
            <person name="Stueber K."/>
            <person name="Reinhardt R."/>
            <person name="Harder J."/>
        </authorList>
    </citation>
    <scope>NUCLEOTIDE SEQUENCE [LARGE SCALE GENOMIC DNA]</scope>
    <source>
        <strain evidence="7 8">LiM</strain>
    </source>
</reference>
<evidence type="ECO:0000313" key="7">
    <source>
        <dbReference type="EMBL" id="QAT17326.1"/>
    </source>
</evidence>
<keyword evidence="4 6" id="KW-1133">Transmembrane helix</keyword>
<dbReference type="Proteomes" id="UP000287243">
    <property type="component" value="Chromosome"/>
</dbReference>
<dbReference type="RefSeq" id="WP_128700144.1">
    <property type="nucleotide sequence ID" value="NZ_CP019384.1"/>
</dbReference>
<feature type="transmembrane region" description="Helical" evidence="6">
    <location>
        <begin position="53"/>
        <end position="78"/>
    </location>
</feature>
<dbReference type="EMBL" id="CP019384">
    <property type="protein sequence ID" value="QAT17326.1"/>
    <property type="molecule type" value="Genomic_DNA"/>
</dbReference>
<dbReference type="GO" id="GO:0015920">
    <property type="term" value="P:lipopolysaccharide transport"/>
    <property type="evidence" value="ECO:0007669"/>
    <property type="project" value="TreeGrafter"/>
</dbReference>
<feature type="transmembrane region" description="Helical" evidence="6">
    <location>
        <begin position="284"/>
        <end position="303"/>
    </location>
</feature>
<feature type="transmembrane region" description="Helical" evidence="6">
    <location>
        <begin position="99"/>
        <end position="117"/>
    </location>
</feature>
<dbReference type="Pfam" id="PF03739">
    <property type="entry name" value="LptF_LptG"/>
    <property type="match status" value="1"/>
</dbReference>
<dbReference type="NCBIfam" id="TIGR04408">
    <property type="entry name" value="LptG_lptG"/>
    <property type="match status" value="1"/>
</dbReference>
<dbReference type="GO" id="GO:0055085">
    <property type="term" value="P:transmembrane transport"/>
    <property type="evidence" value="ECO:0007669"/>
    <property type="project" value="InterPro"/>
</dbReference>
<comment type="subcellular location">
    <subcellularLocation>
        <location evidence="1">Cell membrane</location>
        <topology evidence="1">Multi-pass membrane protein</topology>
    </subcellularLocation>
</comment>
<gene>
    <name evidence="7" type="ORF">BU251_06070</name>
</gene>